<sequence>MNLPASIQDYTDFYSSREHATNVGTMFRDPANALNPNWTRLPVGYHGRSSSIFVSGHEVTRPCGQLQINPTDASEGSNYGPSRLLDFELEVAFFVGGKPNPHGERLTMERSSERIFGFVLMNDWSARDIQKFEYVPLGPFGSKNFATTISPWIITTMALEKYKCATSYEIQEPIPLEYLQDKDYSSYDIELEIAIMGENMKEPVKVSKSNLRNLYWNAKQQ</sequence>
<feature type="binding site" evidence="3">
    <location>
        <position position="14"/>
    </location>
    <ligand>
        <name>substrate</name>
    </ligand>
</feature>
<dbReference type="GO" id="GO:0006559">
    <property type="term" value="P:L-phenylalanine catabolic process"/>
    <property type="evidence" value="ECO:0007669"/>
    <property type="project" value="UniProtKB-UniRule"/>
</dbReference>
<dbReference type="Gene3D" id="3.90.850.10">
    <property type="entry name" value="Fumarylacetoacetase-like, C-terminal domain"/>
    <property type="match status" value="1"/>
</dbReference>
<dbReference type="PANTHER" id="PTHR43069">
    <property type="entry name" value="FUMARYLACETOACETASE"/>
    <property type="match status" value="1"/>
</dbReference>
<dbReference type="EC" id="3.7.1.2" evidence="5"/>
<protein>
    <recommendedName>
        <fullName evidence="5">Fumarylacetoacetase</fullName>
        <ecNumber evidence="5">3.7.1.2</ecNumber>
    </recommendedName>
    <alternativeName>
        <fullName evidence="5">Fumarylacetoacetate hydrolase</fullName>
    </alternativeName>
</protein>
<comment type="cofactor">
    <cofactor evidence="5">
        <name>Mg(2+)</name>
        <dbReference type="ChEBI" id="CHEBI:18420"/>
    </cofactor>
    <cofactor evidence="5">
        <name>Ca(2+)</name>
        <dbReference type="ChEBI" id="CHEBI:29108"/>
    </cofactor>
</comment>
<dbReference type="EMBL" id="HBIO01017897">
    <property type="protein sequence ID" value="CAE0468885.1"/>
    <property type="molecule type" value="Transcribed_RNA"/>
</dbReference>
<keyword evidence="4 5" id="KW-0106">Calcium</keyword>
<dbReference type="GO" id="GO:0046872">
    <property type="term" value="F:metal ion binding"/>
    <property type="evidence" value="ECO:0007669"/>
    <property type="project" value="UniProtKB-UniRule"/>
</dbReference>
<organism evidence="7">
    <name type="scientific">Chaetoceros debilis</name>
    <dbReference type="NCBI Taxonomy" id="122233"/>
    <lineage>
        <taxon>Eukaryota</taxon>
        <taxon>Sar</taxon>
        <taxon>Stramenopiles</taxon>
        <taxon>Ochrophyta</taxon>
        <taxon>Bacillariophyta</taxon>
        <taxon>Coscinodiscophyceae</taxon>
        <taxon>Chaetocerotophycidae</taxon>
        <taxon>Chaetocerotales</taxon>
        <taxon>Chaetocerotaceae</taxon>
        <taxon>Chaetoceros</taxon>
    </lineage>
</organism>
<evidence type="ECO:0000256" key="3">
    <source>
        <dbReference type="PIRSR" id="PIRSR605959-2"/>
    </source>
</evidence>
<evidence type="ECO:0000256" key="2">
    <source>
        <dbReference type="PIRSR" id="PIRSR605959-1"/>
    </source>
</evidence>
<dbReference type="PANTHER" id="PTHR43069:SF2">
    <property type="entry name" value="FUMARYLACETOACETASE"/>
    <property type="match status" value="1"/>
</dbReference>
<keyword evidence="4 5" id="KW-0460">Magnesium</keyword>
<feature type="binding site" evidence="3">
    <location>
        <position position="130"/>
    </location>
    <ligand>
        <name>substrate</name>
    </ligand>
</feature>
<evidence type="ECO:0000256" key="5">
    <source>
        <dbReference type="RuleBase" id="RU366008"/>
    </source>
</evidence>
<name>A0A7S3VBG3_9STRA</name>
<dbReference type="AlphaFoldDB" id="A0A7S3VBG3"/>
<comment type="catalytic activity">
    <reaction evidence="5">
        <text>4-fumarylacetoacetate + H2O = acetoacetate + fumarate + H(+)</text>
        <dbReference type="Rhea" id="RHEA:10244"/>
        <dbReference type="ChEBI" id="CHEBI:13705"/>
        <dbReference type="ChEBI" id="CHEBI:15377"/>
        <dbReference type="ChEBI" id="CHEBI:15378"/>
        <dbReference type="ChEBI" id="CHEBI:18034"/>
        <dbReference type="ChEBI" id="CHEBI:29806"/>
        <dbReference type="EC" id="3.7.1.2"/>
    </reaction>
</comment>
<feature type="binding site" evidence="4">
    <location>
        <position position="123"/>
    </location>
    <ligand>
        <name>Mg(2+)</name>
        <dbReference type="ChEBI" id="CHEBI:18420"/>
    </ligand>
</feature>
<feature type="domain" description="Fumarylacetoacetase-like C-terminal" evidence="6">
    <location>
        <begin position="11"/>
        <end position="218"/>
    </location>
</feature>
<evidence type="ECO:0000259" key="6">
    <source>
        <dbReference type="Pfam" id="PF01557"/>
    </source>
</evidence>
<dbReference type="InterPro" id="IPR011234">
    <property type="entry name" value="Fumarylacetoacetase-like_C"/>
</dbReference>
<dbReference type="InterPro" id="IPR036663">
    <property type="entry name" value="Fumarylacetoacetase_C_sf"/>
</dbReference>
<dbReference type="GO" id="GO:0004334">
    <property type="term" value="F:fumarylacetoacetase activity"/>
    <property type="evidence" value="ECO:0007669"/>
    <property type="project" value="UniProtKB-UniRule"/>
</dbReference>
<keyword evidence="5" id="KW-0585">Phenylalanine catabolism</keyword>
<reference evidence="7" key="1">
    <citation type="submission" date="2021-01" db="EMBL/GenBank/DDBJ databases">
        <authorList>
            <person name="Corre E."/>
            <person name="Pelletier E."/>
            <person name="Niang G."/>
            <person name="Scheremetjew M."/>
            <person name="Finn R."/>
            <person name="Kale V."/>
            <person name="Holt S."/>
            <person name="Cochrane G."/>
            <person name="Meng A."/>
            <person name="Brown T."/>
            <person name="Cohen L."/>
        </authorList>
    </citation>
    <scope>NUCLEOTIDE SEQUENCE</scope>
    <source>
        <strain evidence="7">MM31A-1</strain>
    </source>
</reference>
<accession>A0A7S3VBG3</accession>
<evidence type="ECO:0000256" key="1">
    <source>
        <dbReference type="ARBA" id="ARBA00010211"/>
    </source>
</evidence>
<keyword evidence="5" id="KW-0828">Tyrosine catabolism</keyword>
<feature type="binding site" evidence="4">
    <location>
        <position position="12"/>
    </location>
    <ligand>
        <name>Ca(2+)</name>
        <dbReference type="ChEBI" id="CHEBI:29108"/>
    </ligand>
</feature>
<dbReference type="GO" id="GO:1902000">
    <property type="term" value="P:homogentisate catabolic process"/>
    <property type="evidence" value="ECO:0007669"/>
    <property type="project" value="TreeGrafter"/>
</dbReference>
<comment type="pathway">
    <text evidence="5">Amino-acid degradation; L-phenylalanine degradation; acetoacetate and fumarate from L-phenylalanine: step 6/6.</text>
</comment>
<feature type="binding site" evidence="4">
    <location>
        <position position="88"/>
    </location>
    <ligand>
        <name>Ca(2+)</name>
        <dbReference type="ChEBI" id="CHEBI:29108"/>
    </ligand>
</feature>
<dbReference type="GO" id="GO:0006572">
    <property type="term" value="P:L-tyrosine catabolic process"/>
    <property type="evidence" value="ECO:0007669"/>
    <property type="project" value="UniProtKB-UniRule"/>
</dbReference>
<dbReference type="SUPFAM" id="SSF56529">
    <property type="entry name" value="FAH"/>
    <property type="match status" value="1"/>
</dbReference>
<evidence type="ECO:0000256" key="4">
    <source>
        <dbReference type="PIRSR" id="PIRSR605959-3"/>
    </source>
</evidence>
<gene>
    <name evidence="7" type="ORF">CDEB00056_LOCUS13738</name>
</gene>
<dbReference type="InterPro" id="IPR005959">
    <property type="entry name" value="Fumarylacetoacetase"/>
</dbReference>
<feature type="binding site" evidence="4">
    <location>
        <position position="147"/>
    </location>
    <ligand>
        <name>Mg(2+)</name>
        <dbReference type="ChEBI" id="CHEBI:18420"/>
    </ligand>
</feature>
<feature type="active site" description="Proton acceptor" evidence="2">
    <location>
        <position position="19"/>
    </location>
</feature>
<evidence type="ECO:0000313" key="7">
    <source>
        <dbReference type="EMBL" id="CAE0468885.1"/>
    </source>
</evidence>
<feature type="binding site" evidence="3">
    <location>
        <position position="28"/>
    </location>
    <ligand>
        <name>substrate</name>
    </ligand>
</feature>
<dbReference type="Pfam" id="PF01557">
    <property type="entry name" value="FAA_hydrolase"/>
    <property type="match status" value="1"/>
</dbReference>
<dbReference type="UniPathway" id="UPA00139">
    <property type="reaction ID" value="UER00341"/>
</dbReference>
<feature type="binding site" evidence="3">
    <location>
        <position position="134"/>
    </location>
    <ligand>
        <name>substrate</name>
    </ligand>
</feature>
<feature type="binding site" evidence="4">
    <location>
        <position position="90"/>
    </location>
    <ligand>
        <name>Ca(2+)</name>
        <dbReference type="ChEBI" id="CHEBI:29108"/>
    </ligand>
</feature>
<comment type="similarity">
    <text evidence="1 5">Belongs to the FAH family.</text>
</comment>
<proteinExistence type="inferred from homology"/>
<keyword evidence="4 5" id="KW-0479">Metal-binding</keyword>
<keyword evidence="5" id="KW-0378">Hydrolase</keyword>
<feature type="binding site" evidence="4">
    <location>
        <position position="123"/>
    </location>
    <ligand>
        <name>Ca(2+)</name>
        <dbReference type="ChEBI" id="CHEBI:29108"/>
    </ligand>
</feature>
<feature type="binding site" evidence="4">
    <location>
        <position position="143"/>
    </location>
    <ligand>
        <name>Mg(2+)</name>
        <dbReference type="ChEBI" id="CHEBI:18420"/>
    </ligand>
</feature>